<evidence type="ECO:0000256" key="4">
    <source>
        <dbReference type="ARBA" id="ARBA00022692"/>
    </source>
</evidence>
<reference evidence="10 11" key="1">
    <citation type="submission" date="2020-01" db="EMBL/GenBank/DDBJ databases">
        <authorList>
            <person name="Gupta K D."/>
        </authorList>
    </citation>
    <scope>NUCLEOTIDE SEQUENCE [LARGE SCALE GENOMIC DNA]</scope>
</reference>
<feature type="transmembrane region" description="Helical" evidence="8">
    <location>
        <begin position="153"/>
        <end position="175"/>
    </location>
</feature>
<feature type="transmembrane region" description="Helical" evidence="8">
    <location>
        <begin position="453"/>
        <end position="472"/>
    </location>
</feature>
<feature type="transmembrane region" description="Helical" evidence="8">
    <location>
        <begin position="542"/>
        <end position="561"/>
    </location>
</feature>
<dbReference type="GO" id="GO:0022857">
    <property type="term" value="F:transmembrane transporter activity"/>
    <property type="evidence" value="ECO:0007669"/>
    <property type="project" value="InterPro"/>
</dbReference>
<organism evidence="10 11">
    <name type="scientific">Cyclocybe aegerita</name>
    <name type="common">Black poplar mushroom</name>
    <name type="synonym">Agrocybe aegerita</name>
    <dbReference type="NCBI Taxonomy" id="1973307"/>
    <lineage>
        <taxon>Eukaryota</taxon>
        <taxon>Fungi</taxon>
        <taxon>Dikarya</taxon>
        <taxon>Basidiomycota</taxon>
        <taxon>Agaricomycotina</taxon>
        <taxon>Agaricomycetes</taxon>
        <taxon>Agaricomycetidae</taxon>
        <taxon>Agaricales</taxon>
        <taxon>Agaricineae</taxon>
        <taxon>Bolbitiaceae</taxon>
        <taxon>Cyclocybe</taxon>
    </lineage>
</organism>
<dbReference type="InterPro" id="IPR036259">
    <property type="entry name" value="MFS_trans_sf"/>
</dbReference>
<dbReference type="GO" id="GO:0016020">
    <property type="term" value="C:membrane"/>
    <property type="evidence" value="ECO:0007669"/>
    <property type="project" value="TreeGrafter"/>
</dbReference>
<keyword evidence="5 8" id="KW-1133">Transmembrane helix</keyword>
<dbReference type="PROSITE" id="PS50850">
    <property type="entry name" value="MFS"/>
    <property type="match status" value="1"/>
</dbReference>
<keyword evidence="6 8" id="KW-0472">Membrane</keyword>
<evidence type="ECO:0000256" key="8">
    <source>
        <dbReference type="SAM" id="Phobius"/>
    </source>
</evidence>
<dbReference type="Pfam" id="PF07690">
    <property type="entry name" value="MFS_1"/>
    <property type="match status" value="1"/>
</dbReference>
<feature type="compositionally biased region" description="Low complexity" evidence="7">
    <location>
        <begin position="76"/>
        <end position="85"/>
    </location>
</feature>
<dbReference type="PANTHER" id="PTHR23514:SF3">
    <property type="entry name" value="BYPASS OF STOP CODON PROTEIN 6"/>
    <property type="match status" value="1"/>
</dbReference>
<protein>
    <recommendedName>
        <fullName evidence="9">Major facilitator superfamily (MFS) profile domain-containing protein</fullName>
    </recommendedName>
</protein>
<evidence type="ECO:0000256" key="2">
    <source>
        <dbReference type="ARBA" id="ARBA00008335"/>
    </source>
</evidence>
<dbReference type="SUPFAM" id="SSF103473">
    <property type="entry name" value="MFS general substrate transporter"/>
    <property type="match status" value="1"/>
</dbReference>
<evidence type="ECO:0000256" key="7">
    <source>
        <dbReference type="SAM" id="MobiDB-lite"/>
    </source>
</evidence>
<dbReference type="InterPro" id="IPR011701">
    <property type="entry name" value="MFS"/>
</dbReference>
<dbReference type="EMBL" id="CACVBS010000046">
    <property type="protein sequence ID" value="CAA7264719.1"/>
    <property type="molecule type" value="Genomic_DNA"/>
</dbReference>
<feature type="transmembrane region" description="Helical" evidence="8">
    <location>
        <begin position="238"/>
        <end position="261"/>
    </location>
</feature>
<comment type="subcellular location">
    <subcellularLocation>
        <location evidence="1">Endomembrane system</location>
        <topology evidence="1">Multi-pass membrane protein</topology>
    </subcellularLocation>
</comment>
<keyword evidence="4 8" id="KW-0812">Transmembrane</keyword>
<dbReference type="GO" id="GO:0012505">
    <property type="term" value="C:endomembrane system"/>
    <property type="evidence" value="ECO:0007669"/>
    <property type="project" value="UniProtKB-SubCell"/>
</dbReference>
<evidence type="ECO:0000256" key="3">
    <source>
        <dbReference type="ARBA" id="ARBA00022448"/>
    </source>
</evidence>
<feature type="transmembrane region" description="Helical" evidence="8">
    <location>
        <begin position="213"/>
        <end position="232"/>
    </location>
</feature>
<feature type="region of interest" description="Disordered" evidence="7">
    <location>
        <begin position="76"/>
        <end position="103"/>
    </location>
</feature>
<feature type="transmembrane region" description="Helical" evidence="8">
    <location>
        <begin position="421"/>
        <end position="441"/>
    </location>
</feature>
<keyword evidence="11" id="KW-1185">Reference proteome</keyword>
<evidence type="ECO:0000256" key="5">
    <source>
        <dbReference type="ARBA" id="ARBA00022989"/>
    </source>
</evidence>
<gene>
    <name evidence="10" type="ORF">AAE3_LOCUS7153</name>
</gene>
<feature type="transmembrane region" description="Helical" evidence="8">
    <location>
        <begin position="118"/>
        <end position="141"/>
    </location>
</feature>
<dbReference type="InterPro" id="IPR020846">
    <property type="entry name" value="MFS_dom"/>
</dbReference>
<comment type="caution">
    <text evidence="10">The sequence shown here is derived from an EMBL/GenBank/DDBJ whole genome shotgun (WGS) entry which is preliminary data.</text>
</comment>
<dbReference type="FunFam" id="1.20.1250.20:FF:000286">
    <property type="entry name" value="MFS efflux transporter"/>
    <property type="match status" value="1"/>
</dbReference>
<proteinExistence type="inferred from homology"/>
<feature type="region of interest" description="Disordered" evidence="7">
    <location>
        <begin position="1"/>
        <end position="26"/>
    </location>
</feature>
<feature type="transmembrane region" description="Helical" evidence="8">
    <location>
        <begin position="299"/>
        <end position="319"/>
    </location>
</feature>
<feature type="transmembrane region" description="Helical" evidence="8">
    <location>
        <begin position="268"/>
        <end position="293"/>
    </location>
</feature>
<dbReference type="AlphaFoldDB" id="A0A8S0VRT4"/>
<feature type="transmembrane region" description="Helical" evidence="8">
    <location>
        <begin position="484"/>
        <end position="504"/>
    </location>
</feature>
<dbReference type="OrthoDB" id="413079at2759"/>
<evidence type="ECO:0000313" key="10">
    <source>
        <dbReference type="EMBL" id="CAA7264719.1"/>
    </source>
</evidence>
<feature type="transmembrane region" description="Helical" evidence="8">
    <location>
        <begin position="510"/>
        <end position="530"/>
    </location>
</feature>
<dbReference type="InterPro" id="IPR051788">
    <property type="entry name" value="MFS_Transporter"/>
</dbReference>
<name>A0A8S0VRT4_CYCAE</name>
<keyword evidence="3" id="KW-0813">Transport</keyword>
<evidence type="ECO:0000259" key="9">
    <source>
        <dbReference type="PROSITE" id="PS50850"/>
    </source>
</evidence>
<evidence type="ECO:0000256" key="6">
    <source>
        <dbReference type="ARBA" id="ARBA00023136"/>
    </source>
</evidence>
<feature type="domain" description="Major facilitator superfamily (MFS) profile" evidence="9">
    <location>
        <begin position="375"/>
        <end position="572"/>
    </location>
</feature>
<comment type="similarity">
    <text evidence="2">Belongs to the major facilitator superfamily.</text>
</comment>
<evidence type="ECO:0000256" key="1">
    <source>
        <dbReference type="ARBA" id="ARBA00004127"/>
    </source>
</evidence>
<evidence type="ECO:0000313" key="11">
    <source>
        <dbReference type="Proteomes" id="UP000467700"/>
    </source>
</evidence>
<dbReference type="PANTHER" id="PTHR23514">
    <property type="entry name" value="BYPASS OF STOP CODON PROTEIN 6"/>
    <property type="match status" value="1"/>
</dbReference>
<accession>A0A8S0VRT4</accession>
<dbReference type="Proteomes" id="UP000467700">
    <property type="component" value="Unassembled WGS sequence"/>
</dbReference>
<dbReference type="Gene3D" id="1.20.1250.20">
    <property type="entry name" value="MFS general substrate transporter like domains"/>
    <property type="match status" value="1"/>
</dbReference>
<sequence>MPNQENDIEGRDPLASPQPDKGAIDDAEHQQLAEILSLTMSKRTPRFDLPSPLSNVRMAEYSTTVAVARHQAYSDYSPYTSSPSTAVNSRAPSPTKELDEEDDPVTTFDRLNWRLASGFFACFMGGWADGVTGTVMPYLSAEFNLTSTLSSSLFAASTCGFFAGTFLVETILKFLGRFQVKRNTRSIFVLFPVFSKRHAFNDDYGHSDTQARFLVLVVASVIHAMYFIMMGSRSGFPVMFLAYVLSAFSRALLTAPLNAFFAAGPKQALGYGLGLASFGSVASPLVCQSIIAIGVPWYHFYYGSLALSAFNIAFLASMFRPTPSESYRERQDALGEARFQKSQHLRSGRSSPVNDIENPAASTIKFNFGAKPRSALRLALSMPYQWALSSFILLYCGSETTTQGFTVTYLLQTRHANEKTVGYVTSGFWAGISVGRFIWGYCIPSLTFTQRKYTVHACIMVAVIMHLLVWFIKSNIQNAVSTSLIGVLYGPIFPACLSMANDILPEEVHMAAMALISSFGSLGGAIFPLKTGAILDAKGIQTLTYVTVPLAAAIACLWTLFPSRLPCKTTLV</sequence>